<keyword evidence="2" id="KW-1185">Reference proteome</keyword>
<reference evidence="1" key="1">
    <citation type="submission" date="2021-03" db="EMBL/GenBank/DDBJ databases">
        <title>Microbacterium sp. nov., a novel actinobacterium isolated from cow dung.</title>
        <authorList>
            <person name="Zhang L."/>
        </authorList>
    </citation>
    <scope>NUCLEOTIDE SEQUENCE</scope>
    <source>
        <strain evidence="1">NEAU-LLB</strain>
    </source>
</reference>
<dbReference type="EMBL" id="JAGFOA010000006">
    <property type="protein sequence ID" value="MBO3664784.1"/>
    <property type="molecule type" value="Genomic_DNA"/>
</dbReference>
<evidence type="ECO:0000313" key="1">
    <source>
        <dbReference type="EMBL" id="MBO3664784.1"/>
    </source>
</evidence>
<dbReference type="Proteomes" id="UP000680132">
    <property type="component" value="Unassembled WGS sequence"/>
</dbReference>
<dbReference type="AlphaFoldDB" id="A0A939TV68"/>
<gene>
    <name evidence="1" type="ORF">J5V96_14905</name>
</gene>
<sequence length="108" mass="11134">MGERFTVEDVAAMVGEGALADSAESWGFALVAADAVLATTPDDYVLAPLLRAYREAHAELVSSLVAMGGGWEGLEAAERLGVDVQGALSYAVEQAAERIVAGAVEGRP</sequence>
<protein>
    <submittedName>
        <fullName evidence="1">Uncharacterized protein</fullName>
    </submittedName>
</protein>
<proteinExistence type="predicted"/>
<comment type="caution">
    <text evidence="1">The sequence shown here is derived from an EMBL/GenBank/DDBJ whole genome shotgun (WGS) entry which is preliminary data.</text>
</comment>
<name>A0A939TV68_9MICO</name>
<accession>A0A939TV68</accession>
<evidence type="ECO:0000313" key="2">
    <source>
        <dbReference type="Proteomes" id="UP000680132"/>
    </source>
</evidence>
<organism evidence="1 2">
    <name type="scientific">Microbacterium stercoris</name>
    <dbReference type="NCBI Taxonomy" id="2820289"/>
    <lineage>
        <taxon>Bacteria</taxon>
        <taxon>Bacillati</taxon>
        <taxon>Actinomycetota</taxon>
        <taxon>Actinomycetes</taxon>
        <taxon>Micrococcales</taxon>
        <taxon>Microbacteriaceae</taxon>
        <taxon>Microbacterium</taxon>
    </lineage>
</organism>
<dbReference type="RefSeq" id="WP_208504782.1">
    <property type="nucleotide sequence ID" value="NZ_JAGFOA010000006.1"/>
</dbReference>